<feature type="region of interest" description="Disordered" evidence="1">
    <location>
        <begin position="1"/>
        <end position="23"/>
    </location>
</feature>
<dbReference type="RefSeq" id="WP_344137789.1">
    <property type="nucleotide sequence ID" value="NZ_BAAARA010000024.1"/>
</dbReference>
<reference evidence="2 3" key="1">
    <citation type="journal article" date="2019" name="Int. J. Syst. Evol. Microbiol.">
        <title>The Global Catalogue of Microorganisms (GCM) 10K type strain sequencing project: providing services to taxonomists for standard genome sequencing and annotation.</title>
        <authorList>
            <consortium name="The Broad Institute Genomics Platform"/>
            <consortium name="The Broad Institute Genome Sequencing Center for Infectious Disease"/>
            <person name="Wu L."/>
            <person name="Ma J."/>
        </authorList>
    </citation>
    <scope>NUCLEOTIDE SEQUENCE [LARGE SCALE GENOMIC DNA]</scope>
    <source>
        <strain evidence="2 3">JCM 16221</strain>
    </source>
</reference>
<keyword evidence="3" id="KW-1185">Reference proteome</keyword>
<evidence type="ECO:0000313" key="2">
    <source>
        <dbReference type="EMBL" id="GAA2363561.1"/>
    </source>
</evidence>
<comment type="caution">
    <text evidence="2">The sequence shown here is derived from an EMBL/GenBank/DDBJ whole genome shotgun (WGS) entry which is preliminary data.</text>
</comment>
<dbReference type="EMBL" id="BAAARA010000024">
    <property type="protein sequence ID" value="GAA2363561.1"/>
    <property type="molecule type" value="Genomic_DNA"/>
</dbReference>
<proteinExistence type="predicted"/>
<protein>
    <submittedName>
        <fullName evidence="2">Uncharacterized protein</fullName>
    </submittedName>
</protein>
<accession>A0ABN3GYY1</accession>
<gene>
    <name evidence="2" type="ORF">GCM10009854_49130</name>
</gene>
<organism evidence="2 3">
    <name type="scientific">Saccharopolyspora halophila</name>
    <dbReference type="NCBI Taxonomy" id="405551"/>
    <lineage>
        <taxon>Bacteria</taxon>
        <taxon>Bacillati</taxon>
        <taxon>Actinomycetota</taxon>
        <taxon>Actinomycetes</taxon>
        <taxon>Pseudonocardiales</taxon>
        <taxon>Pseudonocardiaceae</taxon>
        <taxon>Saccharopolyspora</taxon>
    </lineage>
</organism>
<dbReference type="Proteomes" id="UP001501218">
    <property type="component" value="Unassembled WGS sequence"/>
</dbReference>
<sequence length="74" mass="7862">MARFAEREESRVPAPSEGRSGGCRRAPGAWALLSRHRTSEGDVAYWRCECGAMAITLDGVALHGAGKASGQESE</sequence>
<evidence type="ECO:0000313" key="3">
    <source>
        <dbReference type="Proteomes" id="UP001501218"/>
    </source>
</evidence>
<feature type="compositionally biased region" description="Basic and acidic residues" evidence="1">
    <location>
        <begin position="1"/>
        <end position="11"/>
    </location>
</feature>
<evidence type="ECO:0000256" key="1">
    <source>
        <dbReference type="SAM" id="MobiDB-lite"/>
    </source>
</evidence>
<name>A0ABN3GYY1_9PSEU</name>